<dbReference type="EMBL" id="CAJNOR010001353">
    <property type="protein sequence ID" value="CAF1127361.1"/>
    <property type="molecule type" value="Genomic_DNA"/>
</dbReference>
<dbReference type="OrthoDB" id="410307at2759"/>
<evidence type="ECO:0000313" key="4">
    <source>
        <dbReference type="Proteomes" id="UP000663852"/>
    </source>
</evidence>
<accession>A0A815AKC7</accession>
<keyword evidence="3" id="KW-1185">Reference proteome</keyword>
<evidence type="ECO:0008006" key="5">
    <source>
        <dbReference type="Google" id="ProtNLM"/>
    </source>
</evidence>
<protein>
    <recommendedName>
        <fullName evidence="5">FCP1 homology domain-containing protein</fullName>
    </recommendedName>
</protein>
<evidence type="ECO:0000313" key="1">
    <source>
        <dbReference type="EMBL" id="CAF1127361.1"/>
    </source>
</evidence>
<dbReference type="AlphaFoldDB" id="A0A815AKC7"/>
<evidence type="ECO:0000313" key="3">
    <source>
        <dbReference type="Proteomes" id="UP000663828"/>
    </source>
</evidence>
<dbReference type="EMBL" id="CAJNOJ010000183">
    <property type="protein sequence ID" value="CAF1257121.1"/>
    <property type="molecule type" value="Genomic_DNA"/>
</dbReference>
<organism evidence="2 4">
    <name type="scientific">Adineta ricciae</name>
    <name type="common">Rotifer</name>
    <dbReference type="NCBI Taxonomy" id="249248"/>
    <lineage>
        <taxon>Eukaryota</taxon>
        <taxon>Metazoa</taxon>
        <taxon>Spiralia</taxon>
        <taxon>Gnathifera</taxon>
        <taxon>Rotifera</taxon>
        <taxon>Eurotatoria</taxon>
        <taxon>Bdelloidea</taxon>
        <taxon>Adinetida</taxon>
        <taxon>Adinetidae</taxon>
        <taxon>Adineta</taxon>
    </lineage>
</organism>
<gene>
    <name evidence="2" type="ORF">EDS130_LOCUS28308</name>
    <name evidence="1" type="ORF">XAT740_LOCUS19714</name>
</gene>
<dbReference type="Pfam" id="PF18143">
    <property type="entry name" value="HAD_SAK_2"/>
    <property type="match status" value="1"/>
</dbReference>
<reference evidence="2" key="1">
    <citation type="submission" date="2021-02" db="EMBL/GenBank/DDBJ databases">
        <authorList>
            <person name="Nowell W R."/>
        </authorList>
    </citation>
    <scope>NUCLEOTIDE SEQUENCE</scope>
</reference>
<dbReference type="Proteomes" id="UP000663828">
    <property type="component" value="Unassembled WGS sequence"/>
</dbReference>
<sequence length="151" mass="17681">MELNIIFLDIDGVLCLNRRMNQVCLENLKTIVDNTSARIVLSSSWKLFPKSRRQIETSFREIGIDPIIGWTCTRGKTRVDEICYWLTNFDNKTIDDDILIKNWIAIDDMDLLKLDPKRMQDHFVLTSEEHGITKETVQEAIRLFSERTEGF</sequence>
<name>A0A815AKC7_ADIRI</name>
<dbReference type="Proteomes" id="UP000663852">
    <property type="component" value="Unassembled WGS sequence"/>
</dbReference>
<comment type="caution">
    <text evidence="2">The sequence shown here is derived from an EMBL/GenBank/DDBJ whole genome shotgun (WGS) entry which is preliminary data.</text>
</comment>
<proteinExistence type="predicted"/>
<evidence type="ECO:0000313" key="2">
    <source>
        <dbReference type="EMBL" id="CAF1257121.1"/>
    </source>
</evidence>